<evidence type="ECO:0000313" key="1">
    <source>
        <dbReference type="EMBL" id="KAE8240658.1"/>
    </source>
</evidence>
<protein>
    <submittedName>
        <fullName evidence="1">Uncharacterized protein</fullName>
    </submittedName>
</protein>
<reference evidence="1" key="2">
    <citation type="journal article" date="2019" name="IMA Fungus">
        <title>Genome sequencing and comparison of five Tilletia species to identify candidate genes for the detection of regulated species infecting wheat.</title>
        <authorList>
            <person name="Nguyen H.D.T."/>
            <person name="Sultana T."/>
            <person name="Kesanakurti P."/>
            <person name="Hambleton S."/>
        </authorList>
    </citation>
    <scope>NUCLEOTIDE SEQUENCE</scope>
    <source>
        <strain evidence="1">DAOMC 236416</strain>
    </source>
</reference>
<dbReference type="PANTHER" id="PTHR43558:SF6">
    <property type="entry name" value="REDUCTASE, PUTATIVE (AFU_ORTHOLOGUE AFUA_3G10540)-RELATED"/>
    <property type="match status" value="1"/>
</dbReference>
<gene>
    <name evidence="1" type="ORF">A4X13_0g7667</name>
</gene>
<sequence length="440" mass="49735">MLSPTALLEKTTLHRLDREARHRHHGSYQAMTLRRPTLKDLFNPDISSLDLYIGKHNAKMALIAPASWKKHVYSLRHEWNSQYETSIDAATIHAEGPVYRLDRPPITNIQGLKFFDEQRIDKISIATFETFRHRFHRFTGGILEDLDFYKIVVAGGFVPACLIPTPGGGFHPSIFVVAATKKQANAKLLPVEAILRRNVPDFDNAFKVVRSPASVTFAPILGPATLKYRKVQVILVLYRNVVDVISHFDVDHTALAYDGDTFWIAPRAARAFWLVYSILSDAIRSSTAPRLLKYADRGFGLLLQVGQDIQGESRVALQNKVANERRHVMLIYDEAATRYISLKQEPLINVVEDERGHQFELCKWSIYPSNMCSAAPDHAMAPHIGFLKKATMLTAWVVRCIDNGAPWDEIRHGKTLQQMVENDINTALGTAANFKKWITA</sequence>
<proteinExistence type="predicted"/>
<accession>A0A8T8SHW1</accession>
<dbReference type="Proteomes" id="UP000077521">
    <property type="component" value="Unassembled WGS sequence"/>
</dbReference>
<comment type="caution">
    <text evidence="1">The sequence shown here is derived from an EMBL/GenBank/DDBJ whole genome shotgun (WGS) entry which is preliminary data.</text>
</comment>
<organism evidence="1 2">
    <name type="scientific">Tilletia indica</name>
    <dbReference type="NCBI Taxonomy" id="43049"/>
    <lineage>
        <taxon>Eukaryota</taxon>
        <taxon>Fungi</taxon>
        <taxon>Dikarya</taxon>
        <taxon>Basidiomycota</taxon>
        <taxon>Ustilaginomycotina</taxon>
        <taxon>Exobasidiomycetes</taxon>
        <taxon>Tilletiales</taxon>
        <taxon>Tilletiaceae</taxon>
        <taxon>Tilletia</taxon>
    </lineage>
</organism>
<dbReference type="EMBL" id="LWDF02001023">
    <property type="protein sequence ID" value="KAE8240658.1"/>
    <property type="molecule type" value="Genomic_DNA"/>
</dbReference>
<evidence type="ECO:0000313" key="2">
    <source>
        <dbReference type="Proteomes" id="UP000077521"/>
    </source>
</evidence>
<dbReference type="InterPro" id="IPR053354">
    <property type="entry name" value="MGDG_epimerase"/>
</dbReference>
<name>A0A8T8SHW1_9BASI</name>
<reference evidence="1" key="1">
    <citation type="submission" date="2016-04" db="EMBL/GenBank/DDBJ databases">
        <authorList>
            <person name="Nguyen H.D."/>
            <person name="Samba Siva P."/>
            <person name="Cullis J."/>
            <person name="Levesque C.A."/>
            <person name="Hambleton S."/>
        </authorList>
    </citation>
    <scope>NUCLEOTIDE SEQUENCE</scope>
    <source>
        <strain evidence="1">DAOMC 236416</strain>
    </source>
</reference>
<keyword evidence="2" id="KW-1185">Reference proteome</keyword>
<dbReference type="AlphaFoldDB" id="A0A8T8SHW1"/>
<dbReference type="PANTHER" id="PTHR43558">
    <property type="entry name" value="REDUCTASE, PUTATIVE (AFU_ORTHOLOGUE AFUA_3G10540)-RELATED"/>
    <property type="match status" value="1"/>
</dbReference>